<reference evidence="3 4" key="1">
    <citation type="journal article" date="2019" name="Int. J. Syst. Evol. Microbiol.">
        <title>The Global Catalogue of Microorganisms (GCM) 10K type strain sequencing project: providing services to taxonomists for standard genome sequencing and annotation.</title>
        <authorList>
            <consortium name="The Broad Institute Genomics Platform"/>
            <consortium name="The Broad Institute Genome Sequencing Center for Infectious Disease"/>
            <person name="Wu L."/>
            <person name="Ma J."/>
        </authorList>
    </citation>
    <scope>NUCLEOTIDE SEQUENCE [LARGE SCALE GENOMIC DNA]</scope>
    <source>
        <strain evidence="3 4">JCM 9383</strain>
    </source>
</reference>
<organism evidence="3 4">
    <name type="scientific">Saccharopolyspora taberi</name>
    <dbReference type="NCBI Taxonomy" id="60895"/>
    <lineage>
        <taxon>Bacteria</taxon>
        <taxon>Bacillati</taxon>
        <taxon>Actinomycetota</taxon>
        <taxon>Actinomycetes</taxon>
        <taxon>Pseudonocardiales</taxon>
        <taxon>Pseudonocardiaceae</taxon>
        <taxon>Saccharopolyspora</taxon>
    </lineage>
</organism>
<dbReference type="InterPro" id="IPR002563">
    <property type="entry name" value="Flavin_Rdtase-like_dom"/>
</dbReference>
<protein>
    <submittedName>
        <fullName evidence="3">Flavin reductase family protein</fullName>
    </submittedName>
</protein>
<gene>
    <name evidence="3" type="ORF">GCM10010470_52870</name>
</gene>
<dbReference type="Proteomes" id="UP001500979">
    <property type="component" value="Unassembled WGS sequence"/>
</dbReference>
<dbReference type="EMBL" id="BAAAUX010000023">
    <property type="protein sequence ID" value="GAA2810960.1"/>
    <property type="molecule type" value="Genomic_DNA"/>
</dbReference>
<evidence type="ECO:0000259" key="2">
    <source>
        <dbReference type="SMART" id="SM00903"/>
    </source>
</evidence>
<keyword evidence="1" id="KW-0560">Oxidoreductase</keyword>
<proteinExistence type="predicted"/>
<dbReference type="PANTHER" id="PTHR30466">
    <property type="entry name" value="FLAVIN REDUCTASE"/>
    <property type="match status" value="1"/>
</dbReference>
<dbReference type="SUPFAM" id="SSF50475">
    <property type="entry name" value="FMN-binding split barrel"/>
    <property type="match status" value="1"/>
</dbReference>
<keyword evidence="4" id="KW-1185">Reference proteome</keyword>
<feature type="domain" description="Flavin reductase like" evidence="2">
    <location>
        <begin position="16"/>
        <end position="157"/>
    </location>
</feature>
<dbReference type="PANTHER" id="PTHR30466:SF1">
    <property type="entry name" value="FMN REDUCTASE (NADH) RUTF"/>
    <property type="match status" value="1"/>
</dbReference>
<evidence type="ECO:0000313" key="3">
    <source>
        <dbReference type="EMBL" id="GAA2810960.1"/>
    </source>
</evidence>
<dbReference type="Pfam" id="PF01613">
    <property type="entry name" value="Flavin_Reduct"/>
    <property type="match status" value="1"/>
</dbReference>
<evidence type="ECO:0000313" key="4">
    <source>
        <dbReference type="Proteomes" id="UP001500979"/>
    </source>
</evidence>
<dbReference type="InterPro" id="IPR012349">
    <property type="entry name" value="Split_barrel_FMN-bd"/>
</dbReference>
<evidence type="ECO:0000256" key="1">
    <source>
        <dbReference type="ARBA" id="ARBA00023002"/>
    </source>
</evidence>
<comment type="caution">
    <text evidence="3">The sequence shown here is derived from an EMBL/GenBank/DDBJ whole genome shotgun (WGS) entry which is preliminary data.</text>
</comment>
<dbReference type="SMART" id="SM00903">
    <property type="entry name" value="Flavin_Reduct"/>
    <property type="match status" value="1"/>
</dbReference>
<dbReference type="InterPro" id="IPR050268">
    <property type="entry name" value="NADH-dep_flavin_reductase"/>
</dbReference>
<dbReference type="RefSeq" id="WP_344684204.1">
    <property type="nucleotide sequence ID" value="NZ_BAAAUX010000023.1"/>
</dbReference>
<name>A0ABN3VK38_9PSEU</name>
<sequence>MSTEFAVDSRAFRNVMGRFPSGVTVVTAPGADGEVHGMTANGFLSVSLDPPLILVSLAKTTRMAEVLPQSGRYGISMLADDQESHSRHFAGRPQPNLQPEFVWQHGVPLLSGALAHVACDVWDAHDAGDHTLFVGHVRHLAHREGEPLVFFTGSYRALHISPDEDMFSH</sequence>
<accession>A0ABN3VK38</accession>
<dbReference type="Gene3D" id="2.30.110.10">
    <property type="entry name" value="Electron Transport, Fmn-binding Protein, Chain A"/>
    <property type="match status" value="1"/>
</dbReference>